<dbReference type="KEGG" id="lab:LA76x_2962"/>
<protein>
    <submittedName>
        <fullName evidence="1">Uncharacterized protein</fullName>
    </submittedName>
</protein>
<accession>A0A0S2FC60</accession>
<organism evidence="1 2">
    <name type="scientific">Lysobacter antibioticus</name>
    <dbReference type="NCBI Taxonomy" id="84531"/>
    <lineage>
        <taxon>Bacteria</taxon>
        <taxon>Pseudomonadati</taxon>
        <taxon>Pseudomonadota</taxon>
        <taxon>Gammaproteobacteria</taxon>
        <taxon>Lysobacterales</taxon>
        <taxon>Lysobacteraceae</taxon>
        <taxon>Lysobacter</taxon>
    </lineage>
</organism>
<proteinExistence type="predicted"/>
<dbReference type="EMBL" id="CP011129">
    <property type="protein sequence ID" value="ALN81092.1"/>
    <property type="molecule type" value="Genomic_DNA"/>
</dbReference>
<name>A0A0S2FC60_LYSAN</name>
<keyword evidence="2" id="KW-1185">Reference proteome</keyword>
<evidence type="ECO:0000313" key="2">
    <source>
        <dbReference type="Proteomes" id="UP000060787"/>
    </source>
</evidence>
<evidence type="ECO:0000313" key="1">
    <source>
        <dbReference type="EMBL" id="ALN81092.1"/>
    </source>
</evidence>
<reference evidence="1 2" key="1">
    <citation type="journal article" date="2015" name="BMC Genomics">
        <title>Comparative genomics and metabolic profiling of the genus Lysobacter.</title>
        <authorList>
            <person name="de Bruijn I."/>
            <person name="Cheng X."/>
            <person name="de Jager V."/>
            <person name="Exposito R.G."/>
            <person name="Watrous J."/>
            <person name="Patel N."/>
            <person name="Postma J."/>
            <person name="Dorrestein P.C."/>
            <person name="Kobayashi D."/>
            <person name="Raaijmakers J.M."/>
        </authorList>
    </citation>
    <scope>NUCLEOTIDE SEQUENCE [LARGE SCALE GENOMIC DNA]</scope>
    <source>
        <strain evidence="1 2">76</strain>
    </source>
</reference>
<sequence>MVAVLEGLGNFCHGWVPSVSMRSGRGPCPAPVGRRRRRPIGGCALRRSDRPRCT</sequence>
<dbReference type="AlphaFoldDB" id="A0A0S2FC60"/>
<gene>
    <name evidence="1" type="ORF">LA76x_2962</name>
</gene>
<dbReference type="Proteomes" id="UP000060787">
    <property type="component" value="Chromosome"/>
</dbReference>